<dbReference type="InterPro" id="IPR029071">
    <property type="entry name" value="Ubiquitin-like_domsf"/>
</dbReference>
<comment type="caution">
    <text evidence="3">The sequence shown here is derived from an EMBL/GenBank/DDBJ whole genome shotgun (WGS) entry which is preliminary data.</text>
</comment>
<keyword evidence="4" id="KW-1185">Reference proteome</keyword>
<reference evidence="3 4" key="1">
    <citation type="submission" date="2020-03" db="EMBL/GenBank/DDBJ databases">
        <title>Dissostichus mawsoni Genome sequencing and assembly.</title>
        <authorList>
            <person name="Park H."/>
        </authorList>
    </citation>
    <scope>NUCLEOTIDE SEQUENCE [LARGE SCALE GENOMIC DNA]</scope>
    <source>
        <strain evidence="3">DM0001</strain>
        <tissue evidence="3">Muscle</tissue>
    </source>
</reference>
<protein>
    <recommendedName>
        <fullName evidence="2">SNRNP25 ubiquitin-like domain-containing protein</fullName>
    </recommendedName>
</protein>
<dbReference type="AlphaFoldDB" id="A0A7J5YCH6"/>
<dbReference type="EMBL" id="JAAKFY010000013">
    <property type="protein sequence ID" value="KAF3847125.1"/>
    <property type="molecule type" value="Genomic_DNA"/>
</dbReference>
<evidence type="ECO:0000313" key="4">
    <source>
        <dbReference type="Proteomes" id="UP000518266"/>
    </source>
</evidence>
<evidence type="ECO:0000256" key="1">
    <source>
        <dbReference type="SAM" id="MobiDB-lite"/>
    </source>
</evidence>
<dbReference type="OrthoDB" id="72819at2759"/>
<dbReference type="PANTHER" id="PTHR14942:SF0">
    <property type="entry name" value="U11_U12 SMALL NUCLEAR RIBONUCLEOPROTEIN 25 KDA PROTEIN"/>
    <property type="match status" value="1"/>
</dbReference>
<dbReference type="Gene3D" id="3.10.20.90">
    <property type="entry name" value="Phosphatidylinositol 3-kinase Catalytic Subunit, Chain A, domain 1"/>
    <property type="match status" value="1"/>
</dbReference>
<dbReference type="InterPro" id="IPR040610">
    <property type="entry name" value="SNRNP25_ubiquitin"/>
</dbReference>
<dbReference type="PANTHER" id="PTHR14942">
    <property type="entry name" value="U11/U12 SMALL NUCLEAR RIBONUCLEOPROTEIN 25 KDA PROTEIN"/>
    <property type="match status" value="1"/>
</dbReference>
<dbReference type="Pfam" id="PF18036">
    <property type="entry name" value="Ubiquitin_4"/>
    <property type="match status" value="1"/>
</dbReference>
<evidence type="ECO:0000313" key="3">
    <source>
        <dbReference type="EMBL" id="KAF3847125.1"/>
    </source>
</evidence>
<sequence length="420" mass="45471">MFLQGLPRGRTPTFLAEAREASEDSDVCGSLPADAGPASGPPIFVIVAVNLEEVNSQIALEYGQAMTVRVLKADGEIMPIVVVQNATVLDLKKAIRRFMGRKQQREGGVKQDGREVSTPPCSYITTVQRTSSQHEMYHMFPPPLTLTPTEVPDVLIYSLIDGIIKIIKPAHTFQSTLFLCSSSSSSSSSSSPPSSLILLESACVFLGFFLWLSEAFELGLQFGKADDLQEEKVFNTYLQILEDLLSILLHLAPPPLPPPSLSAPPFPLYPLTCSCDGGILIFSLIPSFWSSEEASSRGPCLSPDASPVSFTLTWAADPQLTPPPCCSFFSSWSTFLRVGEMLSDSASTFAKCVPEGPLRAGTVRRGSLQRQAEEQISGMAAAGSWLSECPWLQEQEEERWLLLSSSPPQQPPSSPALTAG</sequence>
<dbReference type="InterPro" id="IPR039690">
    <property type="entry name" value="SNRNP25"/>
</dbReference>
<gene>
    <name evidence="3" type="ORF">F7725_020153</name>
</gene>
<feature type="domain" description="SNRNP25 ubiquitin-like" evidence="2">
    <location>
        <begin position="66"/>
        <end position="109"/>
    </location>
</feature>
<dbReference type="Proteomes" id="UP000518266">
    <property type="component" value="Unassembled WGS sequence"/>
</dbReference>
<proteinExistence type="predicted"/>
<dbReference type="SUPFAM" id="SSF54236">
    <property type="entry name" value="Ubiquitin-like"/>
    <property type="match status" value="1"/>
</dbReference>
<accession>A0A7J5YCH6</accession>
<dbReference type="GO" id="GO:0005689">
    <property type="term" value="C:U12-type spliceosomal complex"/>
    <property type="evidence" value="ECO:0007669"/>
    <property type="project" value="TreeGrafter"/>
</dbReference>
<feature type="region of interest" description="Disordered" evidence="1">
    <location>
        <begin position="400"/>
        <end position="420"/>
    </location>
</feature>
<organism evidence="3 4">
    <name type="scientific">Dissostichus mawsoni</name>
    <name type="common">Antarctic cod</name>
    <dbReference type="NCBI Taxonomy" id="36200"/>
    <lineage>
        <taxon>Eukaryota</taxon>
        <taxon>Metazoa</taxon>
        <taxon>Chordata</taxon>
        <taxon>Craniata</taxon>
        <taxon>Vertebrata</taxon>
        <taxon>Euteleostomi</taxon>
        <taxon>Actinopterygii</taxon>
        <taxon>Neopterygii</taxon>
        <taxon>Teleostei</taxon>
        <taxon>Neoteleostei</taxon>
        <taxon>Acanthomorphata</taxon>
        <taxon>Eupercaria</taxon>
        <taxon>Perciformes</taxon>
        <taxon>Notothenioidei</taxon>
        <taxon>Nototheniidae</taxon>
        <taxon>Dissostichus</taxon>
    </lineage>
</organism>
<name>A0A7J5YCH6_DISMA</name>
<dbReference type="GO" id="GO:0000398">
    <property type="term" value="P:mRNA splicing, via spliceosome"/>
    <property type="evidence" value="ECO:0007669"/>
    <property type="project" value="InterPro"/>
</dbReference>
<evidence type="ECO:0000259" key="2">
    <source>
        <dbReference type="Pfam" id="PF18036"/>
    </source>
</evidence>